<dbReference type="AlphaFoldDB" id="A0A1Q8V5Y9"/>
<dbReference type="EMBL" id="MSKJ01000025">
    <property type="protein sequence ID" value="OLO43460.1"/>
    <property type="molecule type" value="Genomic_DNA"/>
</dbReference>
<protein>
    <submittedName>
        <fullName evidence="3">MFS transporter</fullName>
    </submittedName>
</protein>
<feature type="transmembrane region" description="Helical" evidence="2">
    <location>
        <begin position="112"/>
        <end position="134"/>
    </location>
</feature>
<evidence type="ECO:0000313" key="3">
    <source>
        <dbReference type="EMBL" id="OLO43460.1"/>
    </source>
</evidence>
<keyword evidence="2" id="KW-0472">Membrane</keyword>
<proteinExistence type="predicted"/>
<dbReference type="Proteomes" id="UP000186857">
    <property type="component" value="Unassembled WGS sequence"/>
</dbReference>
<keyword evidence="2" id="KW-1133">Transmembrane helix</keyword>
<evidence type="ECO:0000313" key="4">
    <source>
        <dbReference type="Proteomes" id="UP000186857"/>
    </source>
</evidence>
<feature type="non-terminal residue" evidence="3">
    <location>
        <position position="135"/>
    </location>
</feature>
<feature type="region of interest" description="Disordered" evidence="1">
    <location>
        <begin position="1"/>
        <end position="69"/>
    </location>
</feature>
<name>A0A1Q8V5Y9_9ACTO</name>
<comment type="caution">
    <text evidence="3">The sequence shown here is derived from an EMBL/GenBank/DDBJ whole genome shotgun (WGS) entry which is preliminary data.</text>
</comment>
<sequence>MPTTPDADDNGTYQPGTDPGTHPGTADSGDEASTAPDTGEAERGPGGNIAEAGEGETAGGSEGDSFPPHGTLTLRALRWGGLLGVVVFAVTALALLRGLVDARNLIPGKVSALTTCMIVGGALAWPFLNLSVLIG</sequence>
<keyword evidence="2" id="KW-0812">Transmembrane</keyword>
<gene>
    <name evidence="3" type="ORF">BKH29_10170</name>
</gene>
<evidence type="ECO:0000256" key="2">
    <source>
        <dbReference type="SAM" id="Phobius"/>
    </source>
</evidence>
<feature type="transmembrane region" description="Helical" evidence="2">
    <location>
        <begin position="76"/>
        <end position="100"/>
    </location>
</feature>
<evidence type="ECO:0000256" key="1">
    <source>
        <dbReference type="SAM" id="MobiDB-lite"/>
    </source>
</evidence>
<reference evidence="3 4" key="1">
    <citation type="submission" date="2016-12" db="EMBL/GenBank/DDBJ databases">
        <title>Genomic Comparison of strains in the 'Actinomyces naeslundii' Group.</title>
        <authorList>
            <person name="Mughal S.R."/>
            <person name="Do T."/>
            <person name="Gilbert S.C."/>
            <person name="Witherden E.A."/>
            <person name="Didelot X."/>
            <person name="Beighton D."/>
        </authorList>
    </citation>
    <scope>NUCLEOTIDE SEQUENCE [LARGE SCALE GENOMIC DNA]</scope>
    <source>
        <strain evidence="3 4">CCUG 33920</strain>
    </source>
</reference>
<accession>A0A1Q8V5Y9</accession>
<organism evidence="3 4">
    <name type="scientific">Actinomyces oris</name>
    <dbReference type="NCBI Taxonomy" id="544580"/>
    <lineage>
        <taxon>Bacteria</taxon>
        <taxon>Bacillati</taxon>
        <taxon>Actinomycetota</taxon>
        <taxon>Actinomycetes</taxon>
        <taxon>Actinomycetales</taxon>
        <taxon>Actinomycetaceae</taxon>
        <taxon>Actinomyces</taxon>
    </lineage>
</organism>